<name>A0A133VAW7_9EURY</name>
<comment type="caution">
    <text evidence="1">The sequence shown here is derived from an EMBL/GenBank/DDBJ whole genome shotgun (WGS) entry which is preliminary data.</text>
</comment>
<evidence type="ECO:0000313" key="1">
    <source>
        <dbReference type="EMBL" id="KXB03579.1"/>
    </source>
</evidence>
<gene>
    <name evidence="1" type="ORF">AKJ47_02005</name>
</gene>
<reference evidence="1 2" key="1">
    <citation type="journal article" date="2016" name="Sci. Rep.">
        <title>Metabolic traits of an uncultured archaeal lineage -MSBL1- from brine pools of the Red Sea.</title>
        <authorList>
            <person name="Mwirichia R."/>
            <person name="Alam I."/>
            <person name="Rashid M."/>
            <person name="Vinu M."/>
            <person name="Ba-Alawi W."/>
            <person name="Anthony Kamau A."/>
            <person name="Kamanda Ngugi D."/>
            <person name="Goker M."/>
            <person name="Klenk H.P."/>
            <person name="Bajic V."/>
            <person name="Stingl U."/>
        </authorList>
    </citation>
    <scope>NUCLEOTIDE SEQUENCE [LARGE SCALE GENOMIC DNA]</scope>
    <source>
        <strain evidence="1">SCGC-AAA261G05</strain>
    </source>
</reference>
<keyword evidence="2" id="KW-1185">Reference proteome</keyword>
<sequence>MIRVKNYYFFYKPQVNRTFKSSLLMKTVTIFVTVGERFEDFSEAANGIRQAGLLKVSPHFFHPYWNSNYGSHGLANKIINMCKDNSSTERYSNPSPDTILRRLHQVDETEFWKVLTDLNESLLQNIRLPKDSMIALDFMIIPWYGKEQPSLVSDSRLLEQTLESNLQF</sequence>
<protein>
    <submittedName>
        <fullName evidence="1">Uncharacterized protein</fullName>
    </submittedName>
</protein>
<dbReference type="Proteomes" id="UP000070405">
    <property type="component" value="Unassembled WGS sequence"/>
</dbReference>
<accession>A0A133VAW7</accession>
<dbReference type="EMBL" id="LHYA01000020">
    <property type="protein sequence ID" value="KXB03579.1"/>
    <property type="molecule type" value="Genomic_DNA"/>
</dbReference>
<dbReference type="AlphaFoldDB" id="A0A133VAW7"/>
<proteinExistence type="predicted"/>
<organism evidence="1 2">
    <name type="scientific">candidate division MSBL1 archaeon SCGC-AAA261G05</name>
    <dbReference type="NCBI Taxonomy" id="1698276"/>
    <lineage>
        <taxon>Archaea</taxon>
        <taxon>Methanobacteriati</taxon>
        <taxon>Methanobacteriota</taxon>
        <taxon>candidate division MSBL1</taxon>
    </lineage>
</organism>
<evidence type="ECO:0000313" key="2">
    <source>
        <dbReference type="Proteomes" id="UP000070405"/>
    </source>
</evidence>